<evidence type="ECO:0000313" key="6">
    <source>
        <dbReference type="EMBL" id="SMF64491.1"/>
    </source>
</evidence>
<dbReference type="Pfam" id="PF00440">
    <property type="entry name" value="TetR_N"/>
    <property type="match status" value="1"/>
</dbReference>
<keyword evidence="7" id="KW-1185">Reference proteome</keyword>
<dbReference type="EMBL" id="FWZT01000022">
    <property type="protein sequence ID" value="SMF64491.1"/>
    <property type="molecule type" value="Genomic_DNA"/>
</dbReference>
<evidence type="ECO:0000259" key="5">
    <source>
        <dbReference type="PROSITE" id="PS50977"/>
    </source>
</evidence>
<evidence type="ECO:0000256" key="4">
    <source>
        <dbReference type="PROSITE-ProRule" id="PRU00335"/>
    </source>
</evidence>
<dbReference type="FunFam" id="1.10.10.60:FF:000141">
    <property type="entry name" value="TetR family transcriptional regulator"/>
    <property type="match status" value="1"/>
</dbReference>
<dbReference type="InterPro" id="IPR050109">
    <property type="entry name" value="HTH-type_TetR-like_transc_reg"/>
</dbReference>
<evidence type="ECO:0000256" key="3">
    <source>
        <dbReference type="ARBA" id="ARBA00023163"/>
    </source>
</evidence>
<protein>
    <submittedName>
        <fullName evidence="6">Transcriptional regulator, TetR family</fullName>
    </submittedName>
</protein>
<dbReference type="InterPro" id="IPR023772">
    <property type="entry name" value="DNA-bd_HTH_TetR-type_CS"/>
</dbReference>
<dbReference type="SUPFAM" id="SSF46689">
    <property type="entry name" value="Homeodomain-like"/>
    <property type="match status" value="1"/>
</dbReference>
<dbReference type="AlphaFoldDB" id="A0A1Y6CMH0"/>
<dbReference type="Gene3D" id="1.10.357.10">
    <property type="entry name" value="Tetracycline Repressor, domain 2"/>
    <property type="match status" value="1"/>
</dbReference>
<evidence type="ECO:0000313" key="7">
    <source>
        <dbReference type="Proteomes" id="UP000192907"/>
    </source>
</evidence>
<sequence>MPRPRFHNLDQEKQSSILDVAEREFVAKGFAGASLNEIMREVGVSKGAIYYYFDDKADLFATCLERLMVPFEKLLHDIYISFNSQEAFWESLLDACTTIQKSHHKNPKRAAASRLEDLMKGESLLEERWRNQQGSEFAQWVSKLLSEAQSKGFMRMDLNHSLASRIWLDISHSFDHWIRETYDEGAMMLTDEQVEQLAHTQWDLLRRTLAP</sequence>
<name>A0A1Y6CMH0_9BACT</name>
<organism evidence="6 7">
    <name type="scientific">Pseudobacteriovorax antillogorgiicola</name>
    <dbReference type="NCBI Taxonomy" id="1513793"/>
    <lineage>
        <taxon>Bacteria</taxon>
        <taxon>Pseudomonadati</taxon>
        <taxon>Bdellovibrionota</taxon>
        <taxon>Oligoflexia</taxon>
        <taxon>Oligoflexales</taxon>
        <taxon>Pseudobacteriovoracaceae</taxon>
        <taxon>Pseudobacteriovorax</taxon>
    </lineage>
</organism>
<dbReference type="InterPro" id="IPR001647">
    <property type="entry name" value="HTH_TetR"/>
</dbReference>
<evidence type="ECO:0000256" key="1">
    <source>
        <dbReference type="ARBA" id="ARBA00023015"/>
    </source>
</evidence>
<dbReference type="STRING" id="1513793.SAMN06296036_12243"/>
<gene>
    <name evidence="6" type="ORF">SAMN06296036_12243</name>
</gene>
<keyword evidence="3" id="KW-0804">Transcription</keyword>
<dbReference type="PANTHER" id="PTHR30328:SF54">
    <property type="entry name" value="HTH-TYPE TRANSCRIPTIONAL REPRESSOR SCO4008"/>
    <property type="match status" value="1"/>
</dbReference>
<proteinExistence type="predicted"/>
<dbReference type="InterPro" id="IPR009057">
    <property type="entry name" value="Homeodomain-like_sf"/>
</dbReference>
<dbReference type="PROSITE" id="PS50977">
    <property type="entry name" value="HTH_TETR_2"/>
    <property type="match status" value="1"/>
</dbReference>
<keyword evidence="1" id="KW-0805">Transcription regulation</keyword>
<dbReference type="PRINTS" id="PR00455">
    <property type="entry name" value="HTHTETR"/>
</dbReference>
<dbReference type="PROSITE" id="PS01081">
    <property type="entry name" value="HTH_TETR_1"/>
    <property type="match status" value="1"/>
</dbReference>
<evidence type="ECO:0000256" key="2">
    <source>
        <dbReference type="ARBA" id="ARBA00023125"/>
    </source>
</evidence>
<dbReference type="Proteomes" id="UP000192907">
    <property type="component" value="Unassembled WGS sequence"/>
</dbReference>
<dbReference type="GO" id="GO:0003677">
    <property type="term" value="F:DNA binding"/>
    <property type="evidence" value="ECO:0007669"/>
    <property type="project" value="UniProtKB-UniRule"/>
</dbReference>
<dbReference type="PANTHER" id="PTHR30328">
    <property type="entry name" value="TRANSCRIPTIONAL REPRESSOR"/>
    <property type="match status" value="1"/>
</dbReference>
<feature type="DNA-binding region" description="H-T-H motif" evidence="4">
    <location>
        <begin position="34"/>
        <end position="53"/>
    </location>
</feature>
<dbReference type="RefSeq" id="WP_159455597.1">
    <property type="nucleotide sequence ID" value="NZ_FWZT01000022.1"/>
</dbReference>
<accession>A0A1Y6CMH0</accession>
<feature type="domain" description="HTH tetR-type" evidence="5">
    <location>
        <begin position="11"/>
        <end position="71"/>
    </location>
</feature>
<reference evidence="7" key="1">
    <citation type="submission" date="2017-04" db="EMBL/GenBank/DDBJ databases">
        <authorList>
            <person name="Varghese N."/>
            <person name="Submissions S."/>
        </authorList>
    </citation>
    <scope>NUCLEOTIDE SEQUENCE [LARGE SCALE GENOMIC DNA]</scope>
    <source>
        <strain evidence="7">RKEM611</strain>
    </source>
</reference>
<keyword evidence="2 4" id="KW-0238">DNA-binding</keyword>